<dbReference type="GO" id="GO:0008168">
    <property type="term" value="F:methyltransferase activity"/>
    <property type="evidence" value="ECO:0007669"/>
    <property type="project" value="InterPro"/>
</dbReference>
<protein>
    <recommendedName>
        <fullName evidence="3">Methyltransferase</fullName>
    </recommendedName>
</protein>
<reference evidence="1 2" key="1">
    <citation type="submission" date="2014-03" db="EMBL/GenBank/DDBJ databases">
        <title>Bradyrhizobium valentinum sp. nov., isolated from effective nodules of Lupinus mariae-josephae, a lupine endemic of basic-lime soils in Eastern Spain.</title>
        <authorList>
            <person name="Duran D."/>
            <person name="Rey L."/>
            <person name="Navarro A."/>
            <person name="Busquets A."/>
            <person name="Imperial J."/>
            <person name="Ruiz-Argueso T."/>
        </authorList>
    </citation>
    <scope>NUCLEOTIDE SEQUENCE [LARGE SCALE GENOMIC DNA]</scope>
    <source>
        <strain evidence="1 2">Ro19</strain>
    </source>
</reference>
<evidence type="ECO:0000313" key="1">
    <source>
        <dbReference type="EMBL" id="KRR26041.1"/>
    </source>
</evidence>
<evidence type="ECO:0008006" key="3">
    <source>
        <dbReference type="Google" id="ProtNLM"/>
    </source>
</evidence>
<dbReference type="SUPFAM" id="SSF53335">
    <property type="entry name" value="S-adenosyl-L-methionine-dependent methyltransferases"/>
    <property type="match status" value="1"/>
</dbReference>
<comment type="caution">
    <text evidence="1">The sequence shown here is derived from an EMBL/GenBank/DDBJ whole genome shotgun (WGS) entry which is preliminary data.</text>
</comment>
<dbReference type="AlphaFoldDB" id="A0A0R3N120"/>
<sequence length="218" mass="24866">MASRVEADDSLDYFPTPPWATRALIDLVLFEALSIEVKDAIAWEPACGEGHIAEVLTEYFREVVASDIHDYGYGEHVVDFLACEQLARKEDADWIVTNPPFAEKSEAFLLHALKLAQIGVAMFVRLQWLETEGRYERVFSQFPPTLIAFFAERVNLCKGRWDPDGTTATAYIWLVWVKGKKPRAPFWIPPGCRESFARPDDVERFTQHPVAKRSMVMA</sequence>
<dbReference type="GO" id="GO:0032259">
    <property type="term" value="P:methylation"/>
    <property type="evidence" value="ECO:0007669"/>
    <property type="project" value="InterPro"/>
</dbReference>
<name>A0A0R3N120_9BRAD</name>
<dbReference type="PROSITE" id="PS00092">
    <property type="entry name" value="N6_MTASE"/>
    <property type="match status" value="1"/>
</dbReference>
<dbReference type="InterPro" id="IPR029063">
    <property type="entry name" value="SAM-dependent_MTases_sf"/>
</dbReference>
<dbReference type="InterPro" id="IPR002052">
    <property type="entry name" value="DNA_methylase_N6_adenine_CS"/>
</dbReference>
<dbReference type="GO" id="GO:0003676">
    <property type="term" value="F:nucleic acid binding"/>
    <property type="evidence" value="ECO:0007669"/>
    <property type="project" value="InterPro"/>
</dbReference>
<dbReference type="Proteomes" id="UP000052023">
    <property type="component" value="Unassembled WGS sequence"/>
</dbReference>
<evidence type="ECO:0000313" key="2">
    <source>
        <dbReference type="Proteomes" id="UP000052023"/>
    </source>
</evidence>
<accession>A0A0R3N120</accession>
<proteinExistence type="predicted"/>
<dbReference type="OrthoDB" id="1079385at2"/>
<gene>
    <name evidence="1" type="ORF">CQ13_23225</name>
</gene>
<dbReference type="Gene3D" id="3.40.50.150">
    <property type="entry name" value="Vaccinia Virus protein VP39"/>
    <property type="match status" value="1"/>
</dbReference>
<keyword evidence="2" id="KW-1185">Reference proteome</keyword>
<dbReference type="EMBL" id="LLYA01000135">
    <property type="protein sequence ID" value="KRR26041.1"/>
    <property type="molecule type" value="Genomic_DNA"/>
</dbReference>
<organism evidence="1 2">
    <name type="scientific">Bradyrhizobium retamae</name>
    <dbReference type="NCBI Taxonomy" id="1300035"/>
    <lineage>
        <taxon>Bacteria</taxon>
        <taxon>Pseudomonadati</taxon>
        <taxon>Pseudomonadota</taxon>
        <taxon>Alphaproteobacteria</taxon>
        <taxon>Hyphomicrobiales</taxon>
        <taxon>Nitrobacteraceae</taxon>
        <taxon>Bradyrhizobium</taxon>
    </lineage>
</organism>